<gene>
    <name evidence="3" type="ORF">DA73_0200730</name>
</gene>
<comment type="caution">
    <text evidence="3">The sequence shown here is derived from an EMBL/GenBank/DDBJ whole genome shotgun (WGS) entry which is preliminary data.</text>
</comment>
<reference evidence="3" key="1">
    <citation type="journal article" date="2015" name="Genome Announc.">
        <title>Draft Genome Sequence of Tolypothrix boutellei Strain VB521301.</title>
        <authorList>
            <person name="Chandrababunaidu M.M."/>
            <person name="Singh D."/>
            <person name="Sen D."/>
            <person name="Bhan S."/>
            <person name="Das S."/>
            <person name="Gupta A."/>
            <person name="Adhikary S.P."/>
            <person name="Tripathy S."/>
        </authorList>
    </citation>
    <scope>NUCLEOTIDE SEQUENCE</scope>
    <source>
        <strain evidence="3">VB521301</strain>
    </source>
</reference>
<accession>A0A0C1NM73</accession>
<evidence type="ECO:0000313" key="3">
    <source>
        <dbReference type="EMBL" id="KIE13921.1"/>
    </source>
</evidence>
<organism evidence="3">
    <name type="scientific">Tolypothrix bouteillei VB521301</name>
    <dbReference type="NCBI Taxonomy" id="1479485"/>
    <lineage>
        <taxon>Bacteria</taxon>
        <taxon>Bacillati</taxon>
        <taxon>Cyanobacteriota</taxon>
        <taxon>Cyanophyceae</taxon>
        <taxon>Nostocales</taxon>
        <taxon>Tolypothrichaceae</taxon>
        <taxon>Tolypothrix</taxon>
    </lineage>
</organism>
<feature type="compositionally biased region" description="Basic and acidic residues" evidence="1">
    <location>
        <begin position="36"/>
        <end position="47"/>
    </location>
</feature>
<feature type="compositionally biased region" description="Basic and acidic residues" evidence="1">
    <location>
        <begin position="1"/>
        <end position="10"/>
    </location>
</feature>
<protein>
    <recommendedName>
        <fullName evidence="2">BON domain-containing protein</fullName>
    </recommendedName>
</protein>
<dbReference type="EMBL" id="JHEG02000001">
    <property type="protein sequence ID" value="KIE13921.1"/>
    <property type="molecule type" value="Genomic_DNA"/>
</dbReference>
<feature type="domain" description="BON" evidence="2">
    <location>
        <begin position="64"/>
        <end position="134"/>
    </location>
</feature>
<evidence type="ECO:0000256" key="1">
    <source>
        <dbReference type="SAM" id="MobiDB-lite"/>
    </source>
</evidence>
<name>A0A0C1NM73_9CYAN</name>
<dbReference type="OrthoDB" id="425457at2"/>
<evidence type="ECO:0000259" key="2">
    <source>
        <dbReference type="PROSITE" id="PS50914"/>
    </source>
</evidence>
<dbReference type="AlphaFoldDB" id="A0A0C1NM73"/>
<dbReference type="STRING" id="1479485.DA73_0200730"/>
<proteinExistence type="predicted"/>
<sequence>MSWLERHFGQEADSQENNNHNPQAVEEQMSPGLTGKYDRSLREKAGEHQPPPPPEYMGLEGEYDEHGLAKRVAKALDLEPNLNDIESLYIAQKGGTIVLEGSAPSQAILGQVKQIVAKVDGTKAVDANQVTIAA</sequence>
<dbReference type="InterPro" id="IPR007055">
    <property type="entry name" value="BON_dom"/>
</dbReference>
<feature type="region of interest" description="Disordered" evidence="1">
    <location>
        <begin position="1"/>
        <end position="63"/>
    </location>
</feature>
<dbReference type="PROSITE" id="PS50914">
    <property type="entry name" value="BON"/>
    <property type="match status" value="1"/>
</dbReference>